<evidence type="ECO:0000256" key="14">
    <source>
        <dbReference type="ARBA" id="ARBA00023170"/>
    </source>
</evidence>
<reference evidence="17" key="1">
    <citation type="submission" date="2006-10" db="EMBL/GenBank/DDBJ databases">
        <authorList>
            <person name="Amadeo P."/>
            <person name="Zhao Q."/>
            <person name="Wortman J."/>
            <person name="Fraser-Liggett C."/>
            <person name="Carlton J."/>
        </authorList>
    </citation>
    <scope>NUCLEOTIDE SEQUENCE</scope>
    <source>
        <strain evidence="17">G3</strain>
    </source>
</reference>
<evidence type="ECO:0000256" key="2">
    <source>
        <dbReference type="ARBA" id="ARBA00011902"/>
    </source>
</evidence>
<evidence type="ECO:0000256" key="9">
    <source>
        <dbReference type="ARBA" id="ARBA00022840"/>
    </source>
</evidence>
<organism evidence="17 18">
    <name type="scientific">Trichomonas vaginalis (strain ATCC PRA-98 / G3)</name>
    <dbReference type="NCBI Taxonomy" id="412133"/>
    <lineage>
        <taxon>Eukaryota</taxon>
        <taxon>Metamonada</taxon>
        <taxon>Parabasalia</taxon>
        <taxon>Trichomonadida</taxon>
        <taxon>Trichomonadidae</taxon>
        <taxon>Trichomonas</taxon>
    </lineage>
</organism>
<keyword evidence="12" id="KW-0829">Tyrosine-protein kinase</keyword>
<keyword evidence="3" id="KW-1003">Cell membrane</keyword>
<keyword evidence="15" id="KW-0325">Glycoprotein</keyword>
<dbReference type="GO" id="GO:0005886">
    <property type="term" value="C:plasma membrane"/>
    <property type="evidence" value="ECO:0007669"/>
    <property type="project" value="UniProtKB-SubCell"/>
</dbReference>
<dbReference type="AlphaFoldDB" id="A2ELE2"/>
<dbReference type="GO" id="GO:0004714">
    <property type="term" value="F:transmembrane receptor protein tyrosine kinase activity"/>
    <property type="evidence" value="ECO:0007669"/>
    <property type="project" value="UniProtKB-EC"/>
</dbReference>
<dbReference type="EMBL" id="DS113421">
    <property type="protein sequence ID" value="EAY06544.1"/>
    <property type="molecule type" value="Genomic_DNA"/>
</dbReference>
<accession>A2ELE2</accession>
<evidence type="ECO:0000256" key="7">
    <source>
        <dbReference type="ARBA" id="ARBA00022741"/>
    </source>
</evidence>
<dbReference type="InParanoid" id="A2ELE2"/>
<keyword evidence="11" id="KW-0472">Membrane</keyword>
<gene>
    <name evidence="17" type="ORF">TVAG_358340</name>
</gene>
<evidence type="ECO:0000256" key="10">
    <source>
        <dbReference type="ARBA" id="ARBA00022989"/>
    </source>
</evidence>
<dbReference type="RefSeq" id="XP_001318767.1">
    <property type="nucleotide sequence ID" value="XM_001318732.1"/>
</dbReference>
<keyword evidence="13" id="KW-1015">Disulfide bond</keyword>
<dbReference type="EC" id="2.7.10.1" evidence="2"/>
<dbReference type="VEuPathDB" id="TrichDB:TVAGG3_0274580"/>
<evidence type="ECO:0000256" key="11">
    <source>
        <dbReference type="ARBA" id="ARBA00023136"/>
    </source>
</evidence>
<evidence type="ECO:0000256" key="5">
    <source>
        <dbReference type="ARBA" id="ARBA00022692"/>
    </source>
</evidence>
<evidence type="ECO:0000313" key="18">
    <source>
        <dbReference type="Proteomes" id="UP000001542"/>
    </source>
</evidence>
<keyword evidence="10" id="KW-1133">Transmembrane helix</keyword>
<keyword evidence="18" id="KW-1185">Reference proteome</keyword>
<dbReference type="InterPro" id="IPR055163">
    <property type="entry name" value="ALK/LTK-like_GRD"/>
</dbReference>
<evidence type="ECO:0000256" key="1">
    <source>
        <dbReference type="ARBA" id="ARBA00004251"/>
    </source>
</evidence>
<sequence length="225" mass="22891">MGGFNGGGNGSFYSLTYTYGGGGGGASDIRLETDSFNTRIIVAGGGGGSGHGESSTSGTGYNYHNPGGAGGGYEGCNGIYNPSYFGINISGGTQFYPGPKSGLSSTAGFGYGGSNKATDYVYSGAGGGGGWFGGSGSYGKGFGAAGGSGYVLTMDSYKPIEYIYKIEYFLRKASMKTGVHYGNGAIRITILDYIGKYNNIKFRGCGTPGFSYSQIVSLITLPTVV</sequence>
<evidence type="ECO:0000259" key="16">
    <source>
        <dbReference type="Pfam" id="PF12810"/>
    </source>
</evidence>
<evidence type="ECO:0000256" key="4">
    <source>
        <dbReference type="ARBA" id="ARBA00022679"/>
    </source>
</evidence>
<keyword evidence="9" id="KW-0067">ATP-binding</keyword>
<evidence type="ECO:0000256" key="8">
    <source>
        <dbReference type="ARBA" id="ARBA00022777"/>
    </source>
</evidence>
<evidence type="ECO:0000256" key="13">
    <source>
        <dbReference type="ARBA" id="ARBA00023157"/>
    </source>
</evidence>
<dbReference type="VEuPathDB" id="TrichDB:TVAG_358340"/>
<dbReference type="GO" id="GO:0005524">
    <property type="term" value="F:ATP binding"/>
    <property type="evidence" value="ECO:0007669"/>
    <property type="project" value="UniProtKB-KW"/>
</dbReference>
<evidence type="ECO:0000256" key="6">
    <source>
        <dbReference type="ARBA" id="ARBA00022729"/>
    </source>
</evidence>
<proteinExistence type="predicted"/>
<dbReference type="Pfam" id="PF12810">
    <property type="entry name" value="ALK_LTK_GRD"/>
    <property type="match status" value="1"/>
</dbReference>
<evidence type="ECO:0000313" key="17">
    <source>
        <dbReference type="EMBL" id="EAY06544.1"/>
    </source>
</evidence>
<keyword evidence="8" id="KW-0418">Kinase</keyword>
<keyword evidence="14" id="KW-0675">Receptor</keyword>
<name>A2ELE2_TRIV3</name>
<reference evidence="17" key="2">
    <citation type="journal article" date="2007" name="Science">
        <title>Draft genome sequence of the sexually transmitted pathogen Trichomonas vaginalis.</title>
        <authorList>
            <person name="Carlton J.M."/>
            <person name="Hirt R.P."/>
            <person name="Silva J.C."/>
            <person name="Delcher A.L."/>
            <person name="Schatz M."/>
            <person name="Zhao Q."/>
            <person name="Wortman J.R."/>
            <person name="Bidwell S.L."/>
            <person name="Alsmark U.C.M."/>
            <person name="Besteiro S."/>
            <person name="Sicheritz-Ponten T."/>
            <person name="Noel C.J."/>
            <person name="Dacks J.B."/>
            <person name="Foster P.G."/>
            <person name="Simillion C."/>
            <person name="Van de Peer Y."/>
            <person name="Miranda-Saavedra D."/>
            <person name="Barton G.J."/>
            <person name="Westrop G.D."/>
            <person name="Mueller S."/>
            <person name="Dessi D."/>
            <person name="Fiori P.L."/>
            <person name="Ren Q."/>
            <person name="Paulsen I."/>
            <person name="Zhang H."/>
            <person name="Bastida-Corcuera F.D."/>
            <person name="Simoes-Barbosa A."/>
            <person name="Brown M.T."/>
            <person name="Hayes R.D."/>
            <person name="Mukherjee M."/>
            <person name="Okumura C.Y."/>
            <person name="Schneider R."/>
            <person name="Smith A.J."/>
            <person name="Vanacova S."/>
            <person name="Villalvazo M."/>
            <person name="Haas B.J."/>
            <person name="Pertea M."/>
            <person name="Feldblyum T.V."/>
            <person name="Utterback T.R."/>
            <person name="Shu C.L."/>
            <person name="Osoegawa K."/>
            <person name="de Jong P.J."/>
            <person name="Hrdy I."/>
            <person name="Horvathova L."/>
            <person name="Zubacova Z."/>
            <person name="Dolezal P."/>
            <person name="Malik S.B."/>
            <person name="Logsdon J.M. Jr."/>
            <person name="Henze K."/>
            <person name="Gupta A."/>
            <person name="Wang C.C."/>
            <person name="Dunne R.L."/>
            <person name="Upcroft J.A."/>
            <person name="Upcroft P."/>
            <person name="White O."/>
            <person name="Salzberg S.L."/>
            <person name="Tang P."/>
            <person name="Chiu C.-H."/>
            <person name="Lee Y.-S."/>
            <person name="Embley T.M."/>
            <person name="Coombs G.H."/>
            <person name="Mottram J.C."/>
            <person name="Tachezy J."/>
            <person name="Fraser-Liggett C.M."/>
            <person name="Johnson P.J."/>
        </authorList>
    </citation>
    <scope>NUCLEOTIDE SEQUENCE [LARGE SCALE GENOMIC DNA]</scope>
    <source>
        <strain evidence="17">G3</strain>
    </source>
</reference>
<evidence type="ECO:0000256" key="12">
    <source>
        <dbReference type="ARBA" id="ARBA00023137"/>
    </source>
</evidence>
<dbReference type="KEGG" id="tva:4764421"/>
<feature type="domain" description="ALK/LTK-like glycine-rich" evidence="16">
    <location>
        <begin position="2"/>
        <end position="191"/>
    </location>
</feature>
<keyword evidence="7" id="KW-0547">Nucleotide-binding</keyword>
<dbReference type="Proteomes" id="UP000001542">
    <property type="component" value="Unassembled WGS sequence"/>
</dbReference>
<keyword evidence="6" id="KW-0732">Signal</keyword>
<evidence type="ECO:0000256" key="15">
    <source>
        <dbReference type="ARBA" id="ARBA00023180"/>
    </source>
</evidence>
<comment type="subcellular location">
    <subcellularLocation>
        <location evidence="1">Cell membrane</location>
        <topology evidence="1">Single-pass type I membrane protein</topology>
    </subcellularLocation>
</comment>
<protein>
    <recommendedName>
        <fullName evidence="2">receptor protein-tyrosine kinase</fullName>
        <ecNumber evidence="2">2.7.10.1</ecNumber>
    </recommendedName>
</protein>
<evidence type="ECO:0000256" key="3">
    <source>
        <dbReference type="ARBA" id="ARBA00022475"/>
    </source>
</evidence>
<keyword evidence="4" id="KW-0808">Transferase</keyword>
<dbReference type="SMR" id="A2ELE2"/>
<keyword evidence="5" id="KW-0812">Transmembrane</keyword>